<dbReference type="InterPro" id="IPR042099">
    <property type="entry name" value="ANL_N_sf"/>
</dbReference>
<dbReference type="STRING" id="2044587.C824_03232"/>
<keyword evidence="3" id="KW-1185">Reference proteome</keyword>
<dbReference type="Proteomes" id="UP000474104">
    <property type="component" value="Unassembled WGS sequence"/>
</dbReference>
<accession>N2A773</accession>
<dbReference type="AlphaFoldDB" id="N2A773"/>
<gene>
    <name evidence="2" type="ORF">EBB54_13105</name>
    <name evidence="1" type="ORF">FMM80_24350</name>
</gene>
<keyword evidence="2" id="KW-0436">Ligase</keyword>
<dbReference type="SUPFAM" id="SSF56801">
    <property type="entry name" value="Acetyl-CoA synthetase-like"/>
    <property type="match status" value="1"/>
</dbReference>
<sequence>MDIIKGICKYGTIPIVRMIQGRGLSYKNIYEDRIKKTFKNYDHNIKERNHLLYETLLYALNHVPFYKELAKDIHLSEETVEQDIIQFPILTKDIIRTKGSLLYSDEQTPYYINTSGGSTGEPVAFRQDKRRLQFDDSAYFMTYAGYDLGDKYLIIWGSERDIIQGSQGIKALVGKYALRYRMINSFSMDENDFKKCVEIINTWKPKVIRAYVQSIYEIAQYIERNRINIFSPTGIIVSAGTLYSDWKEYIEKVFHCPVCNQYGSREVGGIAIGCKEEGTLHINMFSNYVEILDDNYEQTEKGEEGQIIVTNLLDRAMPIIRYQIGDMGTLGENINCSCKRHTTTLKNVTGRTVNIFKTASGKKVDGEYFTHLFYGKEWIKKFQVVQKSFNRIEIHIVSRDVEKNKEDIVEIEKCIQLVMGEDCNVEFFYEQNIEPSPSGKFIYTISEI</sequence>
<evidence type="ECO:0000313" key="3">
    <source>
        <dbReference type="Proteomes" id="UP000274920"/>
    </source>
</evidence>
<dbReference type="PANTHER" id="PTHR36932:SF1">
    <property type="entry name" value="CAPSULAR POLYSACCHARIDE BIOSYNTHESIS PROTEIN"/>
    <property type="match status" value="1"/>
</dbReference>
<reference evidence="1 4" key="2">
    <citation type="submission" date="2019-07" db="EMBL/GenBank/DDBJ databases">
        <title>Draft genome sequences of 15 bacterial species constituting the stable defined intestinal microbiota of the GM15 gnotobiotic mouse model.</title>
        <authorList>
            <person name="Elie C."/>
            <person name="Mathieu A."/>
            <person name="Saliou A."/>
            <person name="Darnaud M."/>
            <person name="Leulier F."/>
            <person name="Tamellini A."/>
        </authorList>
    </citation>
    <scope>NUCLEOTIDE SEQUENCE [LARGE SCALE GENOMIC DNA]</scope>
    <source>
        <strain evidence="4">ASF 502</strain>
        <strain evidence="1">MD300</strain>
    </source>
</reference>
<dbReference type="RefSeq" id="WP_004081142.1">
    <property type="nucleotide sequence ID" value="NZ_VIRB01000142.1"/>
</dbReference>
<reference evidence="2" key="1">
    <citation type="submission" date="2018-10" db="EMBL/GenBank/DDBJ databases">
        <title>Schaedlerella arabinophila gen. nov. sp. nov., isolated from the mouse intestinal tract and comparative analysis with the genome of the closely related altered Schaedler flora strain ASF502.</title>
        <authorList>
            <person name="Miyake S."/>
            <person name="Soh M."/>
            <person name="Seedorf H."/>
        </authorList>
    </citation>
    <scope>NUCLEOTIDE SEQUENCE [LARGE SCALE GENOMIC DNA]</scope>
    <source>
        <strain evidence="2">DSM 106076</strain>
    </source>
</reference>
<organism evidence="2 3">
    <name type="scientific">Schaedlerella arabinosiphila</name>
    <dbReference type="NCBI Taxonomy" id="2044587"/>
    <lineage>
        <taxon>Bacteria</taxon>
        <taxon>Bacillati</taxon>
        <taxon>Bacillota</taxon>
        <taxon>Clostridia</taxon>
        <taxon>Lachnospirales</taxon>
        <taxon>Lachnospiraceae</taxon>
        <taxon>Schaedlerella</taxon>
    </lineage>
</organism>
<dbReference type="InterPro" id="IPR053158">
    <property type="entry name" value="CapK_Type1_Caps_Biosynth"/>
</dbReference>
<evidence type="ECO:0000313" key="1">
    <source>
        <dbReference type="EMBL" id="NDO71610.1"/>
    </source>
</evidence>
<dbReference type="OrthoDB" id="580775at2"/>
<accession>A0A3R8LYU9</accession>
<evidence type="ECO:0000313" key="4">
    <source>
        <dbReference type="Proteomes" id="UP000474104"/>
    </source>
</evidence>
<proteinExistence type="predicted"/>
<dbReference type="PANTHER" id="PTHR36932">
    <property type="entry name" value="CAPSULAR POLYSACCHARIDE BIOSYNTHESIS PROTEIN"/>
    <property type="match status" value="1"/>
</dbReference>
<dbReference type="HOGENOM" id="CLU_035301_5_2_9"/>
<dbReference type="EMBL" id="VIRB01000142">
    <property type="protein sequence ID" value="NDO71610.1"/>
    <property type="molecule type" value="Genomic_DNA"/>
</dbReference>
<dbReference type="Gene3D" id="3.40.50.12780">
    <property type="entry name" value="N-terminal domain of ligase-like"/>
    <property type="match status" value="1"/>
</dbReference>
<name>N2A773_9FIRM</name>
<dbReference type="eggNOG" id="COG1541">
    <property type="taxonomic scope" value="Bacteria"/>
</dbReference>
<evidence type="ECO:0000313" key="2">
    <source>
        <dbReference type="EMBL" id="RRK32194.1"/>
    </source>
</evidence>
<comment type="caution">
    <text evidence="2">The sequence shown here is derived from an EMBL/GenBank/DDBJ whole genome shotgun (WGS) entry which is preliminary data.</text>
</comment>
<dbReference type="GO" id="GO:0016874">
    <property type="term" value="F:ligase activity"/>
    <property type="evidence" value="ECO:0007669"/>
    <property type="project" value="UniProtKB-KW"/>
</dbReference>
<protein>
    <submittedName>
        <fullName evidence="2">Phenylacetate--CoA ligase family protein</fullName>
    </submittedName>
</protein>
<dbReference type="Proteomes" id="UP000274920">
    <property type="component" value="Unassembled WGS sequence"/>
</dbReference>
<dbReference type="EMBL" id="RHJS01000002">
    <property type="protein sequence ID" value="RRK32194.1"/>
    <property type="molecule type" value="Genomic_DNA"/>
</dbReference>